<reference evidence="1 2" key="1">
    <citation type="submission" date="2006-04" db="EMBL/GenBank/DDBJ databases">
        <authorList>
            <person name="Nierman W.C."/>
        </authorList>
    </citation>
    <scope>NUCLEOTIDE SEQUENCE [LARGE SCALE GENOMIC DNA]</scope>
    <source>
        <strain evidence="1 2">DW4/3-1</strain>
    </source>
</reference>
<evidence type="ECO:0000313" key="1">
    <source>
        <dbReference type="EMBL" id="EAU67364.1"/>
    </source>
</evidence>
<dbReference type="SMART" id="SM01236">
    <property type="entry name" value="Haem_oxygenase_2"/>
    <property type="match status" value="1"/>
</dbReference>
<dbReference type="InterPro" id="IPR011051">
    <property type="entry name" value="RmlC_Cupin_sf"/>
</dbReference>
<organism evidence="1 2">
    <name type="scientific">Stigmatella aurantiaca (strain DW4/3-1)</name>
    <dbReference type="NCBI Taxonomy" id="378806"/>
    <lineage>
        <taxon>Bacteria</taxon>
        <taxon>Pseudomonadati</taxon>
        <taxon>Myxococcota</taxon>
        <taxon>Myxococcia</taxon>
        <taxon>Myxococcales</taxon>
        <taxon>Cystobacterineae</taxon>
        <taxon>Archangiaceae</taxon>
        <taxon>Stigmatella</taxon>
    </lineage>
</organism>
<name>Q095K0_STIAD</name>
<dbReference type="Gene3D" id="2.60.120.10">
    <property type="entry name" value="Jelly Rolls"/>
    <property type="match status" value="1"/>
</dbReference>
<dbReference type="InterPro" id="IPR016084">
    <property type="entry name" value="Haem_Oase-like_multi-hlx"/>
</dbReference>
<dbReference type="PATRIC" id="fig|378806.16.peg.6593"/>
<dbReference type="Proteomes" id="UP000032702">
    <property type="component" value="Unassembled WGS sequence"/>
</dbReference>
<proteinExistence type="predicted"/>
<dbReference type="CDD" id="cd07002">
    <property type="entry name" value="cupin_SznF-like_C"/>
    <property type="match status" value="1"/>
</dbReference>
<dbReference type="AlphaFoldDB" id="Q095K0"/>
<protein>
    <submittedName>
        <fullName evidence="1">Cupin domain protein</fullName>
    </submittedName>
</protein>
<gene>
    <name evidence="1" type="ORF">STIAU_7892</name>
</gene>
<dbReference type="EMBL" id="AAMD01000034">
    <property type="protein sequence ID" value="EAU67364.1"/>
    <property type="molecule type" value="Genomic_DNA"/>
</dbReference>
<dbReference type="InterPro" id="IPR014710">
    <property type="entry name" value="RmlC-like_jellyroll"/>
</dbReference>
<sequence length="492" mass="56601">MPVPRCGSLSRSRNVMNHRVIPRLQSLPAELRDPAFFKRCLIEYGESALFIDTEEWLSDDNPYRRTLRPHVFKYLDFSRPLRRDELLTYTGLSANRTLLTIYESDFLLLPRKDFGAKRQDFEEFYSPRLKVLGEIVRPELESFLFHFLGEEISVTGHWTASSLKAYLEDYARSIRQGSDNKAMAAILGSADPVHAAKTFLIQLAGDFLLESSAMSRNILGRYGAIQSALFKVVIDEYGYGVHKTKHSTVFERLLERCGLDSSPHTYWQFYLTSSLLLNNYYNWICRDHSRFFRYLGAIYQAETAFIASCQQMADMMRQVFGADAEVQYFLEHVHIDQHHSRMVLDELIMPAIESFGEGIILDIVRGFEEGKLLGDIAEQDFCQQVRWSDNGGKYKTLHPAIYARIKEGSIHPKMQQFVEPRGELSVTHVHDGDELCHIQSGVMRFVTGHERYTLLHAGEGTVIQRNRLHGAIIDSEECVYNIYSIGDHQKCL</sequence>
<dbReference type="SUPFAM" id="SSF51182">
    <property type="entry name" value="RmlC-like cupins"/>
    <property type="match status" value="1"/>
</dbReference>
<dbReference type="SUPFAM" id="SSF48613">
    <property type="entry name" value="Heme oxygenase-like"/>
    <property type="match status" value="1"/>
</dbReference>
<evidence type="ECO:0000313" key="2">
    <source>
        <dbReference type="Proteomes" id="UP000032702"/>
    </source>
</evidence>
<dbReference type="Gene3D" id="1.20.910.10">
    <property type="entry name" value="Heme oxygenase-like"/>
    <property type="match status" value="1"/>
</dbReference>
<comment type="caution">
    <text evidence="1">The sequence shown here is derived from an EMBL/GenBank/DDBJ whole genome shotgun (WGS) entry which is preliminary data.</text>
</comment>
<accession>Q095K0</accession>
<dbReference type="Pfam" id="PF14518">
    <property type="entry name" value="Haem_oxygenas_2"/>
    <property type="match status" value="1"/>
</dbReference>